<sequence>MKFYSYEFLLRRNIGMNRVQLVIAAVLFLVLLFNGIRYFKDKQISRYRELALIALLLLITMGLLQINRYREMQASGQRAELAIHSVERIAKELDVPAEEVFLNATEFSGNPIIFAKGKYYRVLFINDTSCNLEPMELLGTEPEFIRE</sequence>
<keyword evidence="3" id="KW-1185">Reference proteome</keyword>
<feature type="transmembrane region" description="Helical" evidence="1">
    <location>
        <begin position="21"/>
        <end position="39"/>
    </location>
</feature>
<name>A0AA36Y3N4_9FIRM</name>
<protein>
    <recommendedName>
        <fullName evidence="4">DUF3290 domain-containing protein</fullName>
    </recommendedName>
</protein>
<dbReference type="GeneID" id="86941503"/>
<keyword evidence="1" id="KW-0812">Transmembrane</keyword>
<dbReference type="Pfam" id="PF11694">
    <property type="entry name" value="DUF3290"/>
    <property type="match status" value="1"/>
</dbReference>
<keyword evidence="1" id="KW-1133">Transmembrane helix</keyword>
<keyword evidence="1" id="KW-0472">Membrane</keyword>
<evidence type="ECO:0000313" key="3">
    <source>
        <dbReference type="Proteomes" id="UP000018466"/>
    </source>
</evidence>
<comment type="caution">
    <text evidence="2">The sequence shown here is derived from an EMBL/GenBank/DDBJ whole genome shotgun (WGS) entry which is preliminary data.</text>
</comment>
<dbReference type="AlphaFoldDB" id="A0AA36Y3N4"/>
<accession>A0AA36Y3N4</accession>
<evidence type="ECO:0008006" key="4">
    <source>
        <dbReference type="Google" id="ProtNLM"/>
    </source>
</evidence>
<proteinExistence type="predicted"/>
<organism evidence="2 3">
    <name type="scientific">Stomatobaculum longum</name>
    <dbReference type="NCBI Taxonomy" id="796942"/>
    <lineage>
        <taxon>Bacteria</taxon>
        <taxon>Bacillati</taxon>
        <taxon>Bacillota</taxon>
        <taxon>Clostridia</taxon>
        <taxon>Lachnospirales</taxon>
        <taxon>Lachnospiraceae</taxon>
        <taxon>Stomatobaculum</taxon>
    </lineage>
</organism>
<reference evidence="2 3" key="1">
    <citation type="submission" date="2011-10" db="EMBL/GenBank/DDBJ databases">
        <title>The Genome Sequence of Lachnospiraceae bacterium ACC2.</title>
        <authorList>
            <consortium name="The Broad Institute Genome Sequencing Platform"/>
            <person name="Earl A."/>
            <person name="Ward D."/>
            <person name="Feldgarden M."/>
            <person name="Gevers D."/>
            <person name="Sizova M."/>
            <person name="Hazen A."/>
            <person name="Epstein S."/>
            <person name="Young S.K."/>
            <person name="Zeng Q."/>
            <person name="Gargeya S."/>
            <person name="Fitzgerald M."/>
            <person name="Haas B."/>
            <person name="Abouelleil A."/>
            <person name="Alvarado L."/>
            <person name="Arachchi H.M."/>
            <person name="Berlin A."/>
            <person name="Brown A."/>
            <person name="Chapman S.B."/>
            <person name="Chen Z."/>
            <person name="Dunbar C."/>
            <person name="Freedman E."/>
            <person name="Gearin G."/>
            <person name="Goldberg J."/>
            <person name="Griggs A."/>
            <person name="Gujja S."/>
            <person name="Heiman D."/>
            <person name="Howarth C."/>
            <person name="Larson L."/>
            <person name="Lui A."/>
            <person name="MacDonald P.J.P."/>
            <person name="Montmayeur A."/>
            <person name="Murphy C."/>
            <person name="Neiman D."/>
            <person name="Pearson M."/>
            <person name="Priest M."/>
            <person name="Roberts A."/>
            <person name="Saif S."/>
            <person name="Shea T."/>
            <person name="Shenoy N."/>
            <person name="Sisk P."/>
            <person name="Stolte C."/>
            <person name="Sykes S."/>
            <person name="Wortman J."/>
            <person name="Nusbaum C."/>
            <person name="Birren B."/>
        </authorList>
    </citation>
    <scope>NUCLEOTIDE SEQUENCE [LARGE SCALE GENOMIC DNA]</scope>
    <source>
        <strain evidence="2 3">ACC2</strain>
    </source>
</reference>
<evidence type="ECO:0000256" key="1">
    <source>
        <dbReference type="SAM" id="Phobius"/>
    </source>
</evidence>
<dbReference type="RefSeq" id="WP_009533596.1">
    <property type="nucleotide sequence ID" value="NZ_CAJPPX010000002.1"/>
</dbReference>
<gene>
    <name evidence="2" type="ORF">HMPREF9623_01778</name>
</gene>
<dbReference type="Proteomes" id="UP000018466">
    <property type="component" value="Unassembled WGS sequence"/>
</dbReference>
<dbReference type="EMBL" id="AGEL01000014">
    <property type="protein sequence ID" value="EHO15867.1"/>
    <property type="molecule type" value="Genomic_DNA"/>
</dbReference>
<dbReference type="InterPro" id="IPR021707">
    <property type="entry name" value="DUF3290"/>
</dbReference>
<evidence type="ECO:0000313" key="2">
    <source>
        <dbReference type="EMBL" id="EHO15867.1"/>
    </source>
</evidence>
<feature type="transmembrane region" description="Helical" evidence="1">
    <location>
        <begin position="51"/>
        <end position="69"/>
    </location>
</feature>